<comment type="caution">
    <text evidence="2">The sequence shown here is derived from an EMBL/GenBank/DDBJ whole genome shotgun (WGS) entry which is preliminary data.</text>
</comment>
<dbReference type="Proteomes" id="UP000034350">
    <property type="component" value="Unassembled WGS sequence"/>
</dbReference>
<feature type="chain" id="PRO_5002529580" evidence="1">
    <location>
        <begin position="26"/>
        <end position="384"/>
    </location>
</feature>
<protein>
    <submittedName>
        <fullName evidence="2">Uncharacterized protein</fullName>
    </submittedName>
</protein>
<dbReference type="RefSeq" id="XP_024330490.1">
    <property type="nucleotide sequence ID" value="XM_024475735.1"/>
</dbReference>
<gene>
    <name evidence="2" type="ORF">AAJ76_470007842</name>
</gene>
<reference evidence="2 3" key="1">
    <citation type="journal article" date="2015" name="Environ. Microbiol.">
        <title>Genome analyses suggest the presence of polyploidy and recent human-driven expansions in eight global populations of the honeybee pathogen Nosema ceranae.</title>
        <authorList>
            <person name="Pelin A."/>
            <person name="Selman M."/>
            <person name="Aris-Brosou S."/>
            <person name="Farinelli L."/>
            <person name="Corradi N."/>
        </authorList>
    </citation>
    <scope>NUCLEOTIDE SEQUENCE [LARGE SCALE GENOMIC DNA]</scope>
    <source>
        <strain evidence="2 3">PA08 1199</strain>
    </source>
</reference>
<dbReference type="GeneID" id="36320682"/>
<dbReference type="VEuPathDB" id="MicrosporidiaDB:AAJ76_470007842"/>
<sequence length="384" mass="45261">MPMNKFNVINLISLIYSLQIIPADSQIYKMYEIDLRSFGSTKYDFFIKNFVSSDGNNKFITEVQSPRSNITGFVCIHASSTTTDYIKNLYCFYGNFTNTDQIFYQFYFNTILGQNNILNIQIPTILLNNALESQYDIIVKKISDNRSDINSNIKSIFVEFVVSNKAKIISLSIQLLNDLINNPVSKIIHSLENKDYILAFFERDYNKIINFLEEFISLLQEDNSFIRYDLLLFLINFTKNNLSNFWKNELRLSGMNFDSFKDIHLLNCLYSDISNLFCLIEDPNCKFELFDYDQNCGLIFGHLYITVAIYFQEDIEEKNLECFAYDMNKNELNFKHVIDINKRFIFFMFEPLYLKESNITQIDCIVQTPKKHYESLNINLINYL</sequence>
<dbReference type="EMBL" id="JPQZ01000047">
    <property type="protein sequence ID" value="KKO74748.1"/>
    <property type="molecule type" value="Genomic_DNA"/>
</dbReference>
<evidence type="ECO:0000256" key="1">
    <source>
        <dbReference type="SAM" id="SignalP"/>
    </source>
</evidence>
<keyword evidence="3" id="KW-1185">Reference proteome</keyword>
<name>A0A0F9WP29_9MICR</name>
<organism evidence="2 3">
    <name type="scientific">Vairimorpha ceranae</name>
    <dbReference type="NCBI Taxonomy" id="40302"/>
    <lineage>
        <taxon>Eukaryota</taxon>
        <taxon>Fungi</taxon>
        <taxon>Fungi incertae sedis</taxon>
        <taxon>Microsporidia</taxon>
        <taxon>Nosematidae</taxon>
        <taxon>Vairimorpha</taxon>
    </lineage>
</organism>
<evidence type="ECO:0000313" key="3">
    <source>
        <dbReference type="Proteomes" id="UP000034350"/>
    </source>
</evidence>
<accession>A0A0F9WP29</accession>
<dbReference type="AlphaFoldDB" id="A0A0F9WP29"/>
<dbReference type="VEuPathDB" id="MicrosporidiaDB:NCER_100677"/>
<evidence type="ECO:0000313" key="2">
    <source>
        <dbReference type="EMBL" id="KKO74748.1"/>
    </source>
</evidence>
<dbReference type="VEuPathDB" id="MicrosporidiaDB:G9O61_00g012300"/>
<keyword evidence="1" id="KW-0732">Signal</keyword>
<proteinExistence type="predicted"/>
<feature type="signal peptide" evidence="1">
    <location>
        <begin position="1"/>
        <end position="25"/>
    </location>
</feature>